<proteinExistence type="predicted"/>
<feature type="domain" description="DUF6443" evidence="3">
    <location>
        <begin position="609"/>
        <end position="733"/>
    </location>
</feature>
<keyword evidence="5" id="KW-1185">Reference proteome</keyword>
<dbReference type="Proteomes" id="UP000677244">
    <property type="component" value="Unassembled WGS sequence"/>
</dbReference>
<feature type="region of interest" description="Disordered" evidence="1">
    <location>
        <begin position="1953"/>
        <end position="1972"/>
    </location>
</feature>
<evidence type="ECO:0000259" key="3">
    <source>
        <dbReference type="Pfam" id="PF20041"/>
    </source>
</evidence>
<dbReference type="Gene3D" id="2.180.10.10">
    <property type="entry name" value="RHS repeat-associated core"/>
    <property type="match status" value="3"/>
</dbReference>
<evidence type="ECO:0000313" key="5">
    <source>
        <dbReference type="Proteomes" id="UP000677244"/>
    </source>
</evidence>
<feature type="chain" id="PRO_5045520782" description="DUF6443 domain-containing protein" evidence="2">
    <location>
        <begin position="32"/>
        <end position="2038"/>
    </location>
</feature>
<name>A0ABS3Z4K3_9BACT</name>
<dbReference type="RefSeq" id="WP_209143472.1">
    <property type="nucleotide sequence ID" value="NZ_JAGHKO010000014.1"/>
</dbReference>
<keyword evidence="2" id="KW-0732">Signal</keyword>
<reference evidence="4 5" key="1">
    <citation type="submission" date="2021-03" db="EMBL/GenBank/DDBJ databases">
        <title>Assistant Professor.</title>
        <authorList>
            <person name="Huq M.A."/>
        </authorList>
    </citation>
    <scope>NUCLEOTIDE SEQUENCE [LARGE SCALE GENOMIC DNA]</scope>
    <source>
        <strain evidence="4 5">MAH-29</strain>
    </source>
</reference>
<dbReference type="InterPro" id="IPR022385">
    <property type="entry name" value="Rhs_assc_core"/>
</dbReference>
<dbReference type="EMBL" id="JAGHKO010000014">
    <property type="protein sequence ID" value="MBO9204672.1"/>
    <property type="molecule type" value="Genomic_DNA"/>
</dbReference>
<evidence type="ECO:0000313" key="4">
    <source>
        <dbReference type="EMBL" id="MBO9204672.1"/>
    </source>
</evidence>
<gene>
    <name evidence="4" type="ORF">J7I42_30570</name>
</gene>
<evidence type="ECO:0000256" key="1">
    <source>
        <dbReference type="SAM" id="MobiDB-lite"/>
    </source>
</evidence>
<dbReference type="Pfam" id="PF20041">
    <property type="entry name" value="DUF6443"/>
    <property type="match status" value="1"/>
</dbReference>
<organism evidence="4 5">
    <name type="scientific">Niastella soli</name>
    <dbReference type="NCBI Taxonomy" id="2821487"/>
    <lineage>
        <taxon>Bacteria</taxon>
        <taxon>Pseudomonadati</taxon>
        <taxon>Bacteroidota</taxon>
        <taxon>Chitinophagia</taxon>
        <taxon>Chitinophagales</taxon>
        <taxon>Chitinophagaceae</taxon>
        <taxon>Niastella</taxon>
    </lineage>
</organism>
<feature type="signal peptide" evidence="2">
    <location>
        <begin position="1"/>
        <end position="31"/>
    </location>
</feature>
<dbReference type="InterPro" id="IPR045619">
    <property type="entry name" value="DUF6443"/>
</dbReference>
<sequence>MQKLLSGFAKQYLPTITLFIFLLLAAVSANAQCEYLTDDLYVHGQGTYNQCGPAWVTARAELGFGFVTSGEFIWWESEDATEPIKSDAFNGVDGYSEYTFYASQGSKVWVSLYSDGCESERMSYSPSFQTPVSHYINFARECGTGIAQIQMTSPTPGVAFQLYHYNGQGYDQIGQNTTGYFEIQAFNPSQQYSYFSKVTKTGACLQAGYHQIDFDIQSLTPPTVTGNLTPCEGVETALIAEGNGSYYRWYDAETGAQLFEGIGFELPVNAPGVYNYLIRGFSPDGCVTNSRQLDVFVIPTPREETITASAATIYIDQSVTISTSGGIGSPHYWCSNDAGANWNIFQNAFANKASFSHTPPAVGTYRYHYRNATDCGFCWDMPAGCTDFKYVDVTVIPWPAIVLGAVTPPTQIVYYNGTATPLSVSSISGGDGSYSYQWQQSADGVTFHDINGATGSTYTPTGIKTKTWYRVIVTSHRVPATSNIVWVDAWRQLKPGVLTPSAITLPAGAIPGKLSAGKASGGGCNGSYTYEWQQSTDGITFTAIAGANDLTYQPPALSVNTWYRRKVSCGAEDAYTNACVITIGTLDVDNLNYIRTRAFTHAGILTEQDAVLPSQVAEVKQSTAYLDGLGRVMQAVDMQAGKNNKDVVTPVLYDNYGRQPQSWLPYVSGATNGKFKLNALSELNTFHAIQNPDDAYYYQQSDYEASPLNRIEKTMAAGDNWVGAGRGIENGYHLNTVVDDVKIWHVNDVVNDWGNYIMDGAYPEGQLSKTITTDEDGKQVIEFKDTQGQLLLKKVQLTAAPDDGGGSGYAGWLCTYYVYDDLNQLRAVVQPKGVQTLHTLGWPSSANGGWGEVANELSFRYEYDVRKRLTRRKLPGAGEMTMVYDVRDRLVFTQDARMKPDNQWVTTLYDPQNRPVISGITTWIGTTASLQLQVDQLTGVDAETSYQGMLVSRNPIPGTGSFTLLTKTGYDDYNNIPAASGLSGSIDNTYAGSPDINTAYTSFPYPDPVTQSRQTQGLPTWMQVKVLGTTSEYLYSVMLYDDKGRTIQVKSKNKTGGTDITTTQYTFTGQPLVQIQKQEKTGSSNPQTHVIVTKNTLNDLGQITSVSKKISSVINGVAVNKPETIIASNEYDALGNLLIKSIGQKKDVNNNYTGVPLQDLKYSYSIRNWVQGMNRDYLTIEGQTTDGVLFGYELGYDRTANKAGEAFAQGTFNGNITGMLWKSDGDDIRRKYDYTYDAADRLMRAEFKQQNTNDHLWNNSQVNYNVVMGDGTPDPTKAYDANGNILRMQQYGLKVTGPAQIDDLRYHYYKSELSNQLMTVSDGLGGGLGDFEDNNSTGNDYGYDANGNMVIDLNKQIKGVANPDQNMAATDGAITYNHLNLPAEIKIKDKNDLTKEKGTINYVYDALGAKLQKIVLEKSVTVTYNGQPYIGDVTTTTTYLGGAVYESKAYEKTELTSLGYTDKLQFISHEEGRTRFMPALNNKSAHYDHDYFIKDHLGNVRMVITDELQQDIYPAVTLEGSLGNPADAVYKEKEYYNIDINKIALRGDATGITDYINKNGGDLADDPPVNNNPNSNVTGLSQQLYKLKATAAGGETGLGITLKVMSGDRIDIFGKSYYFENNAGSDNYPIPVMDLLTGLLAAPTGATAGKAVTATSLNNIGDIHNKVSDFLTDPLRGNGTIPRAYINWVLLDENFKYLDGNFDRVRDANVVSDHQLMGIPVKRNGYLYVFVSNESPVEVFFDNLQVVHTKGPVLEETHYYPFGLTMAGISSKALNFGAPENKYRYNGIEQTTELDLDQYDAFYRNLDPQLGRWWQIDPKIERMEMWSPYVSNYDNPIRFNDPKGDCPACVFVLEELVETGVVIYRTYRTLETIEAVAGASAGSVLTPVEPVEMVITTDALGQTTTVKQKDYISFLVGREKIQGMLLAKKKSDEAEQATGGTYVLKDEDGKVQRSGRTKDLKRREKEHARAEETKDLEYEVDVRTNDYKVQRGREQQLHDKHKPALNKIKPIRDNHKSRDEYIQAAVDFIKNLQKGQKK</sequence>
<comment type="caution">
    <text evidence="4">The sequence shown here is derived from an EMBL/GenBank/DDBJ whole genome shotgun (WGS) entry which is preliminary data.</text>
</comment>
<dbReference type="NCBIfam" id="TIGR03696">
    <property type="entry name" value="Rhs_assc_core"/>
    <property type="match status" value="1"/>
</dbReference>
<accession>A0ABS3Z4K3</accession>
<dbReference type="Gene3D" id="2.60.40.2700">
    <property type="match status" value="2"/>
</dbReference>
<evidence type="ECO:0000256" key="2">
    <source>
        <dbReference type="SAM" id="SignalP"/>
    </source>
</evidence>
<protein>
    <recommendedName>
        <fullName evidence="3">DUF6443 domain-containing protein</fullName>
    </recommendedName>
</protein>